<sequence length="77" mass="8768">MSTFSTESPEYIPSKPSGSRTVTFNKSLLSSPLTPFKQLKQNSKPQSMSNHNRKKLKQKETDNNLRNGNVIITRYIP</sequence>
<feature type="compositionally biased region" description="Polar residues" evidence="1">
    <location>
        <begin position="16"/>
        <end position="50"/>
    </location>
</feature>
<keyword evidence="4" id="KW-1185">Reference proteome</keyword>
<protein>
    <submittedName>
        <fullName evidence="2">Uncharacterized protein</fullName>
    </submittedName>
</protein>
<proteinExistence type="predicted"/>
<evidence type="ECO:0000313" key="3">
    <source>
        <dbReference type="EMBL" id="GES86775.1"/>
    </source>
</evidence>
<dbReference type="Proteomes" id="UP000615446">
    <property type="component" value="Unassembled WGS sequence"/>
</dbReference>
<feature type="region of interest" description="Disordered" evidence="1">
    <location>
        <begin position="1"/>
        <end position="77"/>
    </location>
</feature>
<gene>
    <name evidence="3" type="ORF">RCL2_001381900</name>
    <name evidence="2" type="ORF">RclHR1_24390002</name>
</gene>
<organism evidence="2 4">
    <name type="scientific">Rhizophagus clarus</name>
    <dbReference type="NCBI Taxonomy" id="94130"/>
    <lineage>
        <taxon>Eukaryota</taxon>
        <taxon>Fungi</taxon>
        <taxon>Fungi incertae sedis</taxon>
        <taxon>Mucoromycota</taxon>
        <taxon>Glomeromycotina</taxon>
        <taxon>Glomeromycetes</taxon>
        <taxon>Glomerales</taxon>
        <taxon>Glomeraceae</taxon>
        <taxon>Rhizophagus</taxon>
    </lineage>
</organism>
<dbReference type="EMBL" id="BEXD01001601">
    <property type="protein sequence ID" value="GBB94905.1"/>
    <property type="molecule type" value="Genomic_DNA"/>
</dbReference>
<name>A0A2Z6QZ56_9GLOM</name>
<reference evidence="2 4" key="1">
    <citation type="submission" date="2017-11" db="EMBL/GenBank/DDBJ databases">
        <title>The genome of Rhizophagus clarus HR1 reveals common genetic basis of auxotrophy among arbuscular mycorrhizal fungi.</title>
        <authorList>
            <person name="Kobayashi Y."/>
        </authorList>
    </citation>
    <scope>NUCLEOTIDE SEQUENCE [LARGE SCALE GENOMIC DNA]</scope>
    <source>
        <strain evidence="2 4">HR1</strain>
    </source>
</reference>
<reference evidence="3" key="2">
    <citation type="submission" date="2019-10" db="EMBL/GenBank/DDBJ databases">
        <title>Conservation and host-specific expression of non-tandemly repeated heterogenous ribosome RNA gene in arbuscular mycorrhizal fungi.</title>
        <authorList>
            <person name="Maeda T."/>
            <person name="Kobayashi Y."/>
            <person name="Nakagawa T."/>
            <person name="Ezawa T."/>
            <person name="Yamaguchi K."/>
            <person name="Bino T."/>
            <person name="Nishimoto Y."/>
            <person name="Shigenobu S."/>
            <person name="Kawaguchi M."/>
        </authorList>
    </citation>
    <scope>NUCLEOTIDE SEQUENCE</scope>
    <source>
        <strain evidence="3">HR1</strain>
    </source>
</reference>
<comment type="caution">
    <text evidence="2">The sequence shown here is derived from an EMBL/GenBank/DDBJ whole genome shotgun (WGS) entry which is preliminary data.</text>
</comment>
<dbReference type="AlphaFoldDB" id="A0A2Z6QZ56"/>
<dbReference type="Proteomes" id="UP000247702">
    <property type="component" value="Unassembled WGS sequence"/>
</dbReference>
<evidence type="ECO:0000256" key="1">
    <source>
        <dbReference type="SAM" id="MobiDB-lite"/>
    </source>
</evidence>
<accession>A0A2Z6QZ56</accession>
<evidence type="ECO:0000313" key="2">
    <source>
        <dbReference type="EMBL" id="GBB94905.1"/>
    </source>
</evidence>
<dbReference type="EMBL" id="BLAL01000162">
    <property type="protein sequence ID" value="GES86775.1"/>
    <property type="molecule type" value="Genomic_DNA"/>
</dbReference>
<evidence type="ECO:0000313" key="4">
    <source>
        <dbReference type="Proteomes" id="UP000247702"/>
    </source>
</evidence>